<evidence type="ECO:0008006" key="3">
    <source>
        <dbReference type="Google" id="ProtNLM"/>
    </source>
</evidence>
<accession>A0A137NPN5</accession>
<sequence>MKNLIKLVDYTNCRDCSKLVKISALCKKCQKSNKFYSYKFDKEGLKKKDKIILPKNNYPKLNIVYYVTPKEVNTTIGLQPIHFSSIDDLTAYLVHSNEFPISELTSRFYYNYDKLPQLKHLMDKISIQYSSKPPINSVNNKTLVDIKPGLEELVKLEFWTELFRSYILESHIYHPILPLNCLDLLDSSHPVLIAIYCYGFMYKSKKSQELNDYMDNLEKKNLKRVQFKPCISNIYALFIHYRILYKRGDIKKAESLLAQLSRMSYSLGVHLESNLFESDFQCSKNLLFNIIISNQVNISSIYKTEICLEYHKPSINSAKNSKLQLLPEDLRRLLNYSDEEWFHISELCSLNYMYSNQAVVCLNFCQLATQDRELESYCYIQYSRWMRVYEAVMDEFQKINLKFNHNLKLNLYEDMILVNYLKVSLLIMEYWRYKSATMSQVILNETFELSIKLLYSFLNAQSEQVNDMQTELKGTR</sequence>
<dbReference type="CDD" id="cd12148">
    <property type="entry name" value="fungal_TF_MHR"/>
    <property type="match status" value="1"/>
</dbReference>
<proteinExistence type="predicted"/>
<gene>
    <name evidence="1" type="ORF">CONCODRAFT_14094</name>
</gene>
<dbReference type="EMBL" id="KQ965257">
    <property type="protein sequence ID" value="KXN64705.1"/>
    <property type="molecule type" value="Genomic_DNA"/>
</dbReference>
<organism evidence="1 2">
    <name type="scientific">Conidiobolus coronatus (strain ATCC 28846 / CBS 209.66 / NRRL 28638)</name>
    <name type="common">Delacroixia coronata</name>
    <dbReference type="NCBI Taxonomy" id="796925"/>
    <lineage>
        <taxon>Eukaryota</taxon>
        <taxon>Fungi</taxon>
        <taxon>Fungi incertae sedis</taxon>
        <taxon>Zoopagomycota</taxon>
        <taxon>Entomophthoromycotina</taxon>
        <taxon>Entomophthoromycetes</taxon>
        <taxon>Entomophthorales</taxon>
        <taxon>Ancylistaceae</taxon>
        <taxon>Conidiobolus</taxon>
    </lineage>
</organism>
<evidence type="ECO:0000313" key="2">
    <source>
        <dbReference type="Proteomes" id="UP000070444"/>
    </source>
</evidence>
<reference evidence="1 2" key="1">
    <citation type="journal article" date="2015" name="Genome Biol. Evol.">
        <title>Phylogenomic analyses indicate that early fungi evolved digesting cell walls of algal ancestors of land plants.</title>
        <authorList>
            <person name="Chang Y."/>
            <person name="Wang S."/>
            <person name="Sekimoto S."/>
            <person name="Aerts A.L."/>
            <person name="Choi C."/>
            <person name="Clum A."/>
            <person name="LaButti K.M."/>
            <person name="Lindquist E.A."/>
            <person name="Yee Ngan C."/>
            <person name="Ohm R.A."/>
            <person name="Salamov A.A."/>
            <person name="Grigoriev I.V."/>
            <person name="Spatafora J.W."/>
            <person name="Berbee M.L."/>
        </authorList>
    </citation>
    <scope>NUCLEOTIDE SEQUENCE [LARGE SCALE GENOMIC DNA]</scope>
    <source>
        <strain evidence="1 2">NRRL 28638</strain>
    </source>
</reference>
<keyword evidence="2" id="KW-1185">Reference proteome</keyword>
<evidence type="ECO:0000313" key="1">
    <source>
        <dbReference type="EMBL" id="KXN64705.1"/>
    </source>
</evidence>
<dbReference type="AlphaFoldDB" id="A0A137NPN5"/>
<name>A0A137NPN5_CONC2</name>
<dbReference type="Proteomes" id="UP000070444">
    <property type="component" value="Unassembled WGS sequence"/>
</dbReference>
<protein>
    <recommendedName>
        <fullName evidence="3">Transcription factor domain-containing protein</fullName>
    </recommendedName>
</protein>